<dbReference type="AlphaFoldDB" id="A0A4P2QFJ9"/>
<proteinExistence type="predicted"/>
<dbReference type="Pfam" id="PF01850">
    <property type="entry name" value="PIN"/>
    <property type="match status" value="1"/>
</dbReference>
<organism evidence="2 3">
    <name type="scientific">Sorangium cellulosum</name>
    <name type="common">Polyangium cellulosum</name>
    <dbReference type="NCBI Taxonomy" id="56"/>
    <lineage>
        <taxon>Bacteria</taxon>
        <taxon>Pseudomonadati</taxon>
        <taxon>Myxococcota</taxon>
        <taxon>Polyangia</taxon>
        <taxon>Polyangiales</taxon>
        <taxon>Polyangiaceae</taxon>
        <taxon>Sorangium</taxon>
    </lineage>
</organism>
<dbReference type="RefSeq" id="WP_324293072.1">
    <property type="nucleotide sequence ID" value="NZ_CP012672.1"/>
</dbReference>
<feature type="domain" description="PIN" evidence="1">
    <location>
        <begin position="19"/>
        <end position="120"/>
    </location>
</feature>
<dbReference type="PANTHER" id="PTHR36173">
    <property type="entry name" value="RIBONUCLEASE VAPC16-RELATED"/>
    <property type="match status" value="1"/>
</dbReference>
<dbReference type="InterPro" id="IPR041705">
    <property type="entry name" value="PIN_Sll0205"/>
</dbReference>
<gene>
    <name evidence="2" type="ORF">SOCE836_003190</name>
</gene>
<protein>
    <recommendedName>
        <fullName evidence="1">PIN domain-containing protein</fullName>
    </recommendedName>
</protein>
<evidence type="ECO:0000313" key="3">
    <source>
        <dbReference type="Proteomes" id="UP000295497"/>
    </source>
</evidence>
<reference evidence="2 3" key="1">
    <citation type="submission" date="2015-09" db="EMBL/GenBank/DDBJ databases">
        <title>Sorangium comparison.</title>
        <authorList>
            <person name="Zaburannyi N."/>
            <person name="Bunk B."/>
            <person name="Overmann J."/>
            <person name="Mueller R."/>
        </authorList>
    </citation>
    <scope>NUCLEOTIDE SEQUENCE [LARGE SCALE GENOMIC DNA]</scope>
    <source>
        <strain evidence="2 3">So ce836</strain>
    </source>
</reference>
<accession>A0A4P2QFJ9</accession>
<dbReference type="InterPro" id="IPR052919">
    <property type="entry name" value="TA_system_RNase"/>
</dbReference>
<dbReference type="InterPro" id="IPR002716">
    <property type="entry name" value="PIN_dom"/>
</dbReference>
<dbReference type="CDD" id="cd09872">
    <property type="entry name" value="PIN_Sll0205-like"/>
    <property type="match status" value="1"/>
</dbReference>
<evidence type="ECO:0000259" key="1">
    <source>
        <dbReference type="Pfam" id="PF01850"/>
    </source>
</evidence>
<dbReference type="PANTHER" id="PTHR36173:SF2">
    <property type="entry name" value="RIBONUCLEASE VAPC16"/>
    <property type="match status" value="1"/>
</dbReference>
<sequence>MPPPLRGAAERQAVSEQQLDTHCWLWLVADPERIRRDVVEMLVAEGTDVYISAATAWEIVIKHALGELSLPIPPAEYIPSRMAALGHLSLPIEQRHSLQVAGLPPHHKDPLDRTLVAQAQGDRSSRCFVRTRTSHHELA</sequence>
<dbReference type="EMBL" id="CP012672">
    <property type="protein sequence ID" value="AUX28251.1"/>
    <property type="molecule type" value="Genomic_DNA"/>
</dbReference>
<name>A0A4P2QFJ9_SORCE</name>
<evidence type="ECO:0000313" key="2">
    <source>
        <dbReference type="EMBL" id="AUX28251.1"/>
    </source>
</evidence>
<dbReference type="SUPFAM" id="SSF88723">
    <property type="entry name" value="PIN domain-like"/>
    <property type="match status" value="1"/>
</dbReference>
<dbReference type="InterPro" id="IPR029060">
    <property type="entry name" value="PIN-like_dom_sf"/>
</dbReference>
<dbReference type="Proteomes" id="UP000295497">
    <property type="component" value="Chromosome"/>
</dbReference>